<dbReference type="OrthoDB" id="4299240at2"/>
<evidence type="ECO:0000259" key="1">
    <source>
        <dbReference type="Pfam" id="PF04149"/>
    </source>
</evidence>
<dbReference type="Pfam" id="PF04149">
    <property type="entry name" value="DUF397"/>
    <property type="match status" value="1"/>
</dbReference>
<keyword evidence="3" id="KW-1185">Reference proteome</keyword>
<organism evidence="2 3">
    <name type="scientific">Umezawaea tangerina</name>
    <dbReference type="NCBI Taxonomy" id="84725"/>
    <lineage>
        <taxon>Bacteria</taxon>
        <taxon>Bacillati</taxon>
        <taxon>Actinomycetota</taxon>
        <taxon>Actinomycetes</taxon>
        <taxon>Pseudonocardiales</taxon>
        <taxon>Pseudonocardiaceae</taxon>
        <taxon>Umezawaea</taxon>
    </lineage>
</organism>
<reference evidence="2 3" key="1">
    <citation type="submission" date="2018-03" db="EMBL/GenBank/DDBJ databases">
        <title>Genomic Encyclopedia of Archaeal and Bacterial Type Strains, Phase II (KMG-II): from individual species to whole genera.</title>
        <authorList>
            <person name="Goeker M."/>
        </authorList>
    </citation>
    <scope>NUCLEOTIDE SEQUENCE [LARGE SCALE GENOMIC DNA]</scope>
    <source>
        <strain evidence="2 3">DSM 44720</strain>
    </source>
</reference>
<comment type="caution">
    <text evidence="2">The sequence shown here is derived from an EMBL/GenBank/DDBJ whole genome shotgun (WGS) entry which is preliminary data.</text>
</comment>
<gene>
    <name evidence="2" type="ORF">CLV43_12669</name>
</gene>
<name>A0A2T0S6Z9_9PSEU</name>
<protein>
    <submittedName>
        <fullName evidence="2">Uncharacterized protein DUF397</fullName>
    </submittedName>
</protein>
<dbReference type="AlphaFoldDB" id="A0A2T0S6Z9"/>
<dbReference type="RefSeq" id="WP_106196959.1">
    <property type="nucleotide sequence ID" value="NZ_PVTF01000026.1"/>
</dbReference>
<dbReference type="EMBL" id="PVTF01000026">
    <property type="protein sequence ID" value="PRY29192.1"/>
    <property type="molecule type" value="Genomic_DNA"/>
</dbReference>
<evidence type="ECO:0000313" key="3">
    <source>
        <dbReference type="Proteomes" id="UP000239494"/>
    </source>
</evidence>
<dbReference type="InterPro" id="IPR007278">
    <property type="entry name" value="DUF397"/>
</dbReference>
<accession>A0A2T0S6Z9</accession>
<feature type="domain" description="DUF397" evidence="1">
    <location>
        <begin position="16"/>
        <end position="68"/>
    </location>
</feature>
<proteinExistence type="predicted"/>
<evidence type="ECO:0000313" key="2">
    <source>
        <dbReference type="EMBL" id="PRY29192.1"/>
    </source>
</evidence>
<sequence length="76" mass="8555">MNVDAARHPALDTTFAEWRKSSRSNPNGNQCVEVSFSTDAVGVRDSKSPRTEMVVFDHRGWGRFLARLTAGSFRIR</sequence>
<dbReference type="Proteomes" id="UP000239494">
    <property type="component" value="Unassembled WGS sequence"/>
</dbReference>